<organism evidence="1 2">
    <name type="scientific">Cylicostephanus goldi</name>
    <name type="common">Nematode worm</name>
    <dbReference type="NCBI Taxonomy" id="71465"/>
    <lineage>
        <taxon>Eukaryota</taxon>
        <taxon>Metazoa</taxon>
        <taxon>Ecdysozoa</taxon>
        <taxon>Nematoda</taxon>
        <taxon>Chromadorea</taxon>
        <taxon>Rhabditida</taxon>
        <taxon>Rhabditina</taxon>
        <taxon>Rhabditomorpha</taxon>
        <taxon>Strongyloidea</taxon>
        <taxon>Strongylidae</taxon>
        <taxon>Cylicostephanus</taxon>
    </lineage>
</organism>
<dbReference type="OrthoDB" id="10388180at2759"/>
<dbReference type="AlphaFoldDB" id="A0A3P7MY86"/>
<proteinExistence type="predicted"/>
<sequence>MLGDGASCPLADVIAIGSASADAFTMTSPSAGFVGAILRGAAAAEMLPITSGVDFLDCSAFAESTDAEIRRL</sequence>
<name>A0A3P7MY86_CYLGO</name>
<evidence type="ECO:0000313" key="1">
    <source>
        <dbReference type="EMBL" id="VDN34884.1"/>
    </source>
</evidence>
<gene>
    <name evidence="1" type="ORF">CGOC_LOCUS12769</name>
</gene>
<keyword evidence="2" id="KW-1185">Reference proteome</keyword>
<dbReference type="Proteomes" id="UP000271889">
    <property type="component" value="Unassembled WGS sequence"/>
</dbReference>
<accession>A0A3P7MY86</accession>
<reference evidence="1 2" key="1">
    <citation type="submission" date="2018-11" db="EMBL/GenBank/DDBJ databases">
        <authorList>
            <consortium name="Pathogen Informatics"/>
        </authorList>
    </citation>
    <scope>NUCLEOTIDE SEQUENCE [LARGE SCALE GENOMIC DNA]</scope>
</reference>
<evidence type="ECO:0000313" key="2">
    <source>
        <dbReference type="Proteomes" id="UP000271889"/>
    </source>
</evidence>
<dbReference type="EMBL" id="UYRV01125629">
    <property type="protein sequence ID" value="VDN34884.1"/>
    <property type="molecule type" value="Genomic_DNA"/>
</dbReference>
<protein>
    <submittedName>
        <fullName evidence="1">Uncharacterized protein</fullName>
    </submittedName>
</protein>